<dbReference type="AlphaFoldDB" id="A0A448WRA8"/>
<evidence type="ECO:0000313" key="2">
    <source>
        <dbReference type="Proteomes" id="UP000784294"/>
    </source>
</evidence>
<dbReference type="EMBL" id="CAAALY010036016">
    <property type="protein sequence ID" value="VEL18201.1"/>
    <property type="molecule type" value="Genomic_DNA"/>
</dbReference>
<accession>A0A448WRA8</accession>
<keyword evidence="2" id="KW-1185">Reference proteome</keyword>
<sequence length="211" mass="23251">MYHAQGVTGAATRGASGLWSPVPVPPLFWLPPPTGVQHARRLRTRCVLLSRPDNKTKLRERGQPTSGYHCFVQHRQVLIQAIAAALSDPNSSTSSDFYQPSISPPWFDASTPSLGAVEEKIFHFMDWPLLPVPMVPRNFLILHRHEDMTSKVVMSRSGPAEPASITPTRGILEAAKMLVGHERSLPTKKNPRNISETASHGLLVAQENAQL</sequence>
<dbReference type="Proteomes" id="UP000784294">
    <property type="component" value="Unassembled WGS sequence"/>
</dbReference>
<organism evidence="1 2">
    <name type="scientific">Protopolystoma xenopodis</name>
    <dbReference type="NCBI Taxonomy" id="117903"/>
    <lineage>
        <taxon>Eukaryota</taxon>
        <taxon>Metazoa</taxon>
        <taxon>Spiralia</taxon>
        <taxon>Lophotrochozoa</taxon>
        <taxon>Platyhelminthes</taxon>
        <taxon>Monogenea</taxon>
        <taxon>Polyopisthocotylea</taxon>
        <taxon>Polystomatidea</taxon>
        <taxon>Polystomatidae</taxon>
        <taxon>Protopolystoma</taxon>
    </lineage>
</organism>
<evidence type="ECO:0000313" key="1">
    <source>
        <dbReference type="EMBL" id="VEL18201.1"/>
    </source>
</evidence>
<reference evidence="1" key="1">
    <citation type="submission" date="2018-11" db="EMBL/GenBank/DDBJ databases">
        <authorList>
            <consortium name="Pathogen Informatics"/>
        </authorList>
    </citation>
    <scope>NUCLEOTIDE SEQUENCE</scope>
</reference>
<name>A0A448WRA8_9PLAT</name>
<comment type="caution">
    <text evidence="1">The sequence shown here is derived from an EMBL/GenBank/DDBJ whole genome shotgun (WGS) entry which is preliminary data.</text>
</comment>
<proteinExistence type="predicted"/>
<gene>
    <name evidence="1" type="ORF">PXEA_LOCUS11641</name>
</gene>
<protein>
    <submittedName>
        <fullName evidence="1">Uncharacterized protein</fullName>
    </submittedName>
</protein>